<protein>
    <submittedName>
        <fullName evidence="1">Uncharacterized protein</fullName>
    </submittedName>
</protein>
<keyword evidence="2" id="KW-1185">Reference proteome</keyword>
<dbReference type="EMBL" id="ADMC01000005">
    <property type="protein sequence ID" value="EHP50832.1"/>
    <property type="molecule type" value="Genomic_DNA"/>
</dbReference>
<gene>
    <name evidence="1" type="ORF">HMPREF9449_00521</name>
</gene>
<comment type="caution">
    <text evidence="1">The sequence shown here is derived from an EMBL/GenBank/DDBJ whole genome shotgun (WGS) entry which is preliminary data.</text>
</comment>
<proteinExistence type="predicted"/>
<dbReference type="GeneID" id="98068170"/>
<evidence type="ECO:0000313" key="2">
    <source>
        <dbReference type="Proteomes" id="UP000004892"/>
    </source>
</evidence>
<dbReference type="AlphaFoldDB" id="H1DE35"/>
<organism evidence="1 2">
    <name type="scientific">Odoribacter laneus YIT 12061</name>
    <dbReference type="NCBI Taxonomy" id="742817"/>
    <lineage>
        <taxon>Bacteria</taxon>
        <taxon>Pseudomonadati</taxon>
        <taxon>Bacteroidota</taxon>
        <taxon>Bacteroidia</taxon>
        <taxon>Bacteroidales</taxon>
        <taxon>Odoribacteraceae</taxon>
        <taxon>Odoribacter</taxon>
    </lineage>
</organism>
<dbReference type="RefSeq" id="WP_009135675.1">
    <property type="nucleotide sequence ID" value="NZ_JH594596.1"/>
</dbReference>
<dbReference type="eggNOG" id="ENOG502ZW2Q">
    <property type="taxonomic scope" value="Bacteria"/>
</dbReference>
<evidence type="ECO:0000313" key="1">
    <source>
        <dbReference type="EMBL" id="EHP50832.1"/>
    </source>
</evidence>
<dbReference type="Proteomes" id="UP000004892">
    <property type="component" value="Unassembled WGS sequence"/>
</dbReference>
<accession>H1DE35</accession>
<reference evidence="1 2" key="1">
    <citation type="submission" date="2012-01" db="EMBL/GenBank/DDBJ databases">
        <title>The Genome Sequence of Odoribacter laneus YIT 12061.</title>
        <authorList>
            <consortium name="The Broad Institute Genome Sequencing Platform"/>
            <person name="Earl A."/>
            <person name="Ward D."/>
            <person name="Feldgarden M."/>
            <person name="Gevers D."/>
            <person name="Morotomi M."/>
            <person name="Young S.K."/>
            <person name="Zeng Q."/>
            <person name="Gargeya S."/>
            <person name="Fitzgerald M."/>
            <person name="Haas B."/>
            <person name="Abouelleil A."/>
            <person name="Alvarado L."/>
            <person name="Arachchi H.M."/>
            <person name="Berlin A."/>
            <person name="Chapman S.B."/>
            <person name="Gearin G."/>
            <person name="Goldberg J."/>
            <person name="Griggs A."/>
            <person name="Gujja S."/>
            <person name="Hansen M."/>
            <person name="Heiman D."/>
            <person name="Howarth C."/>
            <person name="Larimer J."/>
            <person name="Lui A."/>
            <person name="MacDonald P.J.P."/>
            <person name="McCowen C."/>
            <person name="Montmayeur A."/>
            <person name="Murphy C."/>
            <person name="Neiman D."/>
            <person name="Pearson M."/>
            <person name="Priest M."/>
            <person name="Roberts A."/>
            <person name="Saif S."/>
            <person name="Shea T."/>
            <person name="Sisk P."/>
            <person name="Stolte C."/>
            <person name="Sykes S."/>
            <person name="Wortman J."/>
            <person name="Nusbaum C."/>
            <person name="Birren B."/>
        </authorList>
    </citation>
    <scope>NUCLEOTIDE SEQUENCE [LARGE SCALE GENOMIC DNA]</scope>
    <source>
        <strain evidence="1 2">YIT 12061</strain>
    </source>
</reference>
<dbReference type="PATRIC" id="fig|742817.3.peg.555"/>
<dbReference type="HOGENOM" id="CLU_493264_0_0_10"/>
<sequence length="569" mass="65949">MNLEYEQIESLEHIREGVEILEEICNKDMINTINVCPESCLHFFNPESMSHFSKTFPNYKNNVKCIPFELYPYALIAEQYKNIAESKQDISLYDIQNKYFDIIETNFYFLYDKMHKLGLTPSQTAQLYADDTDFIHRLDKNIPAFFDLIINFWHKYGDTVYKYVKDMDSNIIKGILGDDLFTTDDNNIASKCGIYVDTFVISCPFIHLYNLLQLMTPKETVYIFVERTLKLLTYKQLAIMNNFPIAVVLPDRDMMPKSNFNWLIDSGKRDGLFHANKVFGTKFSSWEELRNYAEKKYSNEKLFSMIKDEKSNTKRLFNLEHCYKAHEQQISLKYFEEPTSLIFQGITKNIVSQMCICNDLLFKSILFNGVPIVESQSIWKSFKWKMEYDAERSNPDELVDKLHIIKGLNSLSNTRLKWIGNIPIEGLIEIRKNGAINEIREILSRGISELIAADSINFKATSKKVFSNLNEAFLKHQANIKELTRKPWKIAGKDIGSWLVMGSIELAAACTGQPLYGVSTVVLNQLLDAPKIKDLPKSLKKIKQAYEGGKIEKRNLKQSPIGLMFKYKK</sequence>
<name>H1DE35_9BACT</name>